<evidence type="ECO:0000313" key="3">
    <source>
        <dbReference type="Proteomes" id="UP000039865"/>
    </source>
</evidence>
<feature type="region of interest" description="Disordered" evidence="1">
    <location>
        <begin position="654"/>
        <end position="675"/>
    </location>
</feature>
<name>A0A078AZC1_STYLE</name>
<sequence length="911" mass="106510">MTDEQIANLLKTEAEKLRMLCHGYKSIEVSPLLFHYALDQRIQQSDDLLYNLKHNYFDILRKFAEAEKAFPKPMGEITEVRDIYKDGVRPVKKKIREIWQHLFHNIHLPNQRQDERERIMNLKLKRETVAEEISLNNSTVKMPQRPQSERRTALLLSSTGKKESFMNKLGQKLSKNKKYIRIIMKGKKQKDLNKMKEEKQNLLDDSVKYLGKQIDPYSAQHKKDINFYREVLLNDANIVPESRVVISKNQLLKIKEEKFQPKSARELFNKKNFKTASISTFDQKPFDKTKLMKDIDLRPYVPDPSINYMDLQGFKLPQERKFEIASRDMSDSAHTQNMLRRLTHSETNKSALQQSNSGIKRQNSLQSFDKDFEKPSSEHQLEDYGTERFMKRPQSVAESSRRPLSIERHSQAIRDMNHHIQTDGNMPLDHFKSKQLEQFFTEASSGIKQPHPISTRNTLMEAKISLDRQVKEAKQQKIIQMELNKKRNAGYMPEMRRKDIMNQRKKIHQDPIEIDRRPSGIIAQGDLVEQDSIYDLKQQEEALNMSDLSTQKKEFDIKQDDDEGEELMIDREQEKEEVMKFNQRSMMSQDIIIPQKRVEEFVQSISNEDKPQETTEEFKKAVNKFSIRNMRAPSANLNAVKKIQFLNIHNQEDLNPNIQQDKQTTPDGKQLKPSSRLISARVGGSNSKYNKPMSILDSQQNRIMTARDSHQTRGGLISATTRPQTAFNSSYKTNKERFMRTQRAKSSYRMFAPSSASQRRQGSPPGAGQNFSNRHQHTFDKTYSTTITSPRINQKDMIIMKLNMIGKQCKEERKDIKAQIRVLKQGHARETKKMNNIQEKIEQKCMTVIELGQKKDALRDFRYEKHTFIYGKIDQGMGHYLRADGYDRVEVSEKISKLNGKYAFMAENIKI</sequence>
<accession>A0A078AZC1</accession>
<organism evidence="2 3">
    <name type="scientific">Stylonychia lemnae</name>
    <name type="common">Ciliate</name>
    <dbReference type="NCBI Taxonomy" id="5949"/>
    <lineage>
        <taxon>Eukaryota</taxon>
        <taxon>Sar</taxon>
        <taxon>Alveolata</taxon>
        <taxon>Ciliophora</taxon>
        <taxon>Intramacronucleata</taxon>
        <taxon>Spirotrichea</taxon>
        <taxon>Stichotrichia</taxon>
        <taxon>Sporadotrichida</taxon>
        <taxon>Oxytrichidae</taxon>
        <taxon>Stylonychinae</taxon>
        <taxon>Stylonychia</taxon>
    </lineage>
</organism>
<feature type="region of interest" description="Disordered" evidence="1">
    <location>
        <begin position="742"/>
        <end position="785"/>
    </location>
</feature>
<keyword evidence="3" id="KW-1185">Reference proteome</keyword>
<dbReference type="Proteomes" id="UP000039865">
    <property type="component" value="Unassembled WGS sequence"/>
</dbReference>
<evidence type="ECO:0000256" key="1">
    <source>
        <dbReference type="SAM" id="MobiDB-lite"/>
    </source>
</evidence>
<dbReference type="AlphaFoldDB" id="A0A078AZC1"/>
<dbReference type="EMBL" id="CCKQ01015624">
    <property type="protein sequence ID" value="CDW87456.1"/>
    <property type="molecule type" value="Genomic_DNA"/>
</dbReference>
<protein>
    <submittedName>
        <fullName evidence="2">Uncharacterized protein</fullName>
    </submittedName>
</protein>
<dbReference type="InParanoid" id="A0A078AZC1"/>
<gene>
    <name evidence="2" type="primary">Contig12225.g13065</name>
    <name evidence="2" type="ORF">STYLEM_16560</name>
</gene>
<reference evidence="2 3" key="1">
    <citation type="submission" date="2014-06" db="EMBL/GenBank/DDBJ databases">
        <authorList>
            <person name="Swart Estienne"/>
        </authorList>
    </citation>
    <scope>NUCLEOTIDE SEQUENCE [LARGE SCALE GENOMIC DNA]</scope>
    <source>
        <strain evidence="2 3">130c</strain>
    </source>
</reference>
<proteinExistence type="predicted"/>
<evidence type="ECO:0000313" key="2">
    <source>
        <dbReference type="EMBL" id="CDW87456.1"/>
    </source>
</evidence>